<evidence type="ECO:0000313" key="2">
    <source>
        <dbReference type="EMBL" id="CAD8985168.1"/>
    </source>
</evidence>
<proteinExistence type="predicted"/>
<dbReference type="EMBL" id="HBFK01041143">
    <property type="protein sequence ID" value="CAD8758496.1"/>
    <property type="molecule type" value="Transcribed_RNA"/>
</dbReference>
<dbReference type="InterPro" id="IPR012337">
    <property type="entry name" value="RNaseH-like_sf"/>
</dbReference>
<reference evidence="2" key="1">
    <citation type="submission" date="2021-01" db="EMBL/GenBank/DDBJ databases">
        <authorList>
            <person name="Corre E."/>
            <person name="Pelletier E."/>
            <person name="Niang G."/>
            <person name="Scheremetjew M."/>
            <person name="Finn R."/>
            <person name="Kale V."/>
            <person name="Holt S."/>
            <person name="Cochrane G."/>
            <person name="Meng A."/>
            <person name="Brown T."/>
            <person name="Cohen L."/>
        </authorList>
    </citation>
    <scope>NUCLEOTIDE SEQUENCE</scope>
    <source>
        <strain evidence="1">CCMP441</strain>
        <strain evidence="2">CCMP644</strain>
    </source>
</reference>
<sequence>MLKGVHSLLEPFSIILHFLEGDKVPPSWVYPCYQCLLDMLAKLPDDVKDALDAETLDQVRNLVKERWLPDEDSRKVGLRNDLHLAAFALDPAVRAAFMDAQGTEPMMTPAVRAAVSNVFLTLSKAASSEVPEPGSSAARNRESLQRQRRLMLSSAYDTYCSETSVFGSELKAAREDVYKLKIERALQDMNDKDPHAKNNPVKVLLCKLKALGAEAGVAFWKRMSRISDTEWSEEAKASHQLLCSRAIDLLGIVISSCGTERHGKAYKLIHTALRTSISEQRLHRAIYVFFNLDLLDKQREQFTFDARDLADPESFILSVVEELETEEMKEMLRMEEEEDEAREMLPGSDKEETVVRLEPLAPALLAEEEYVLPDGFKEIDPPEQLDAALCRMKPKAHIFMRWEGSGWELGVIKSFYRNGVVLKDDRGKKKKERGNFNVDWIKDPPRVTRDMFLDKQRWGGGKDAPVGNWVLLQSVTG</sequence>
<organism evidence="2">
    <name type="scientific">Hemiselmis andersenii</name>
    <name type="common">Cryptophyte alga</name>
    <dbReference type="NCBI Taxonomy" id="464988"/>
    <lineage>
        <taxon>Eukaryota</taxon>
        <taxon>Cryptophyceae</taxon>
        <taxon>Cryptomonadales</taxon>
        <taxon>Hemiselmidaceae</taxon>
        <taxon>Hemiselmis</taxon>
    </lineage>
</organism>
<accession>A0A6T8PP65</accession>
<name>A0A6T8PP65_HEMAN</name>
<protein>
    <submittedName>
        <fullName evidence="2">Uncharacterized protein</fullName>
    </submittedName>
</protein>
<evidence type="ECO:0000313" key="1">
    <source>
        <dbReference type="EMBL" id="CAD8758496.1"/>
    </source>
</evidence>
<dbReference type="SUPFAM" id="SSF53098">
    <property type="entry name" value="Ribonuclease H-like"/>
    <property type="match status" value="1"/>
</dbReference>
<gene>
    <name evidence="2" type="ORF">HAND00432_LOCUS36181</name>
    <name evidence="1" type="ORF">HAND1043_LOCUS25010</name>
</gene>
<dbReference type="EMBL" id="HBFX01060096">
    <property type="protein sequence ID" value="CAD8985168.1"/>
    <property type="molecule type" value="Transcribed_RNA"/>
</dbReference>
<dbReference type="AlphaFoldDB" id="A0A6T8PP65"/>